<organism evidence="3 4">
    <name type="scientific">Defluviicoccus vanus</name>
    <dbReference type="NCBI Taxonomy" id="111831"/>
    <lineage>
        <taxon>Bacteria</taxon>
        <taxon>Pseudomonadati</taxon>
        <taxon>Pseudomonadota</taxon>
        <taxon>Alphaproteobacteria</taxon>
        <taxon>Rhodospirillales</taxon>
        <taxon>Rhodospirillaceae</taxon>
        <taxon>Defluviicoccus</taxon>
    </lineage>
</organism>
<keyword evidence="4" id="KW-1185">Reference proteome</keyword>
<accession>A0A7H1N0Z4</accession>
<name>A0A7H1N0Z4_9PROT</name>
<evidence type="ECO:0000313" key="3">
    <source>
        <dbReference type="EMBL" id="QNT69380.1"/>
    </source>
</evidence>
<feature type="compositionally biased region" description="Polar residues" evidence="1">
    <location>
        <begin position="1"/>
        <end position="25"/>
    </location>
</feature>
<dbReference type="KEGG" id="dvn:HQ394_08700"/>
<dbReference type="AlphaFoldDB" id="A0A7H1N0Z4"/>
<keyword evidence="2" id="KW-0472">Membrane</keyword>
<reference evidence="3 4" key="1">
    <citation type="submission" date="2020-05" db="EMBL/GenBank/DDBJ databases">
        <title>Complete closed genome sequence of Defluviicoccus vanus.</title>
        <authorList>
            <person name="Bessarab I."/>
            <person name="Arumugam K."/>
            <person name="Maszenan A.M."/>
            <person name="Seviour R.J."/>
            <person name="Williams R.B."/>
        </authorList>
    </citation>
    <scope>NUCLEOTIDE SEQUENCE [LARGE SCALE GENOMIC DNA]</scope>
    <source>
        <strain evidence="3 4">Ben 114</strain>
    </source>
</reference>
<proteinExistence type="predicted"/>
<evidence type="ECO:0000313" key="4">
    <source>
        <dbReference type="Proteomes" id="UP000516369"/>
    </source>
</evidence>
<feature type="region of interest" description="Disordered" evidence="1">
    <location>
        <begin position="1"/>
        <end position="28"/>
    </location>
</feature>
<evidence type="ECO:0000256" key="1">
    <source>
        <dbReference type="SAM" id="MobiDB-lite"/>
    </source>
</evidence>
<keyword evidence="2" id="KW-1133">Transmembrane helix</keyword>
<evidence type="ECO:0000256" key="2">
    <source>
        <dbReference type="SAM" id="Phobius"/>
    </source>
</evidence>
<dbReference type="Proteomes" id="UP000516369">
    <property type="component" value="Chromosome"/>
</dbReference>
<keyword evidence="2" id="KW-0812">Transmembrane</keyword>
<dbReference type="EMBL" id="CP053923">
    <property type="protein sequence ID" value="QNT69380.1"/>
    <property type="molecule type" value="Genomic_DNA"/>
</dbReference>
<protein>
    <submittedName>
        <fullName evidence="3">Uncharacterized protein</fullName>
    </submittedName>
</protein>
<sequence length="79" mass="8625">MGQSLAQPDGQTKASGVTGARQQHTLYPGMNPRMHPLLRLGLIVLVVLVIAVIGVSLMVGFEPPTQHLEQVIPNDRFQR</sequence>
<gene>
    <name evidence="3" type="ORF">HQ394_08700</name>
</gene>
<dbReference type="RefSeq" id="WP_190262885.1">
    <property type="nucleotide sequence ID" value="NZ_CP053923.1"/>
</dbReference>
<feature type="transmembrane region" description="Helical" evidence="2">
    <location>
        <begin position="40"/>
        <end position="61"/>
    </location>
</feature>